<dbReference type="AlphaFoldDB" id="N9M2A9"/>
<protein>
    <submittedName>
        <fullName evidence="1">Uncharacterized protein</fullName>
    </submittedName>
</protein>
<dbReference type="Gene3D" id="1.25.40.10">
    <property type="entry name" value="Tetratricopeptide repeat domain"/>
    <property type="match status" value="1"/>
</dbReference>
<name>N9M2A9_9GAMM</name>
<evidence type="ECO:0000313" key="1">
    <source>
        <dbReference type="EMBL" id="ENX02624.1"/>
    </source>
</evidence>
<dbReference type="eggNOG" id="ENOG5031S26">
    <property type="taxonomic scope" value="Bacteria"/>
</dbReference>
<sequence>MVAPIPKTKAVELLAELSSYERLQVVMSEFNTNKFLRDIKKLFDSKVDIANLWICKGFVYSLSNQPEAMVDAFRNAQKLGATDKYSMFNQATQYILHGYYENAIEALVLSKDDVAQEQLERIAISTFDYDQIEQHDLSVVAKNNLLKRKSRLAELGIDINEAKVLMNAFFQILKSRKCRFGLVHHDTNQDEYYLHFEAVTDIDMTHSVLNEFDIYIAEHPELYKVNSKINIVLTPISSIRHNSVA</sequence>
<organism evidence="1 2">
    <name type="scientific">Acinetobacter modestus</name>
    <dbReference type="NCBI Taxonomy" id="1776740"/>
    <lineage>
        <taxon>Bacteria</taxon>
        <taxon>Pseudomonadati</taxon>
        <taxon>Pseudomonadota</taxon>
        <taxon>Gammaproteobacteria</taxon>
        <taxon>Moraxellales</taxon>
        <taxon>Moraxellaceae</taxon>
        <taxon>Acinetobacter</taxon>
    </lineage>
</organism>
<accession>N9M2A9</accession>
<proteinExistence type="predicted"/>
<dbReference type="EMBL" id="APRP01000014">
    <property type="protein sequence ID" value="ENX02624.1"/>
    <property type="molecule type" value="Genomic_DNA"/>
</dbReference>
<reference evidence="1 2" key="1">
    <citation type="submission" date="2013-02" db="EMBL/GenBank/DDBJ databases">
        <title>The Genome Sequence of Acinetobacter sp. ANC 3862.</title>
        <authorList>
            <consortium name="The Broad Institute Genome Sequencing Platform"/>
            <consortium name="The Broad Institute Genome Sequencing Center for Infectious Disease"/>
            <person name="Cerqueira G."/>
            <person name="Feldgarden M."/>
            <person name="Courvalin P."/>
            <person name="Perichon B."/>
            <person name="Grillot-Courvalin C."/>
            <person name="Clermont D."/>
            <person name="Rocha E."/>
            <person name="Yoon E.-J."/>
            <person name="Nemec A."/>
            <person name="Walker B."/>
            <person name="Young S.K."/>
            <person name="Zeng Q."/>
            <person name="Gargeya S."/>
            <person name="Fitzgerald M."/>
            <person name="Haas B."/>
            <person name="Abouelleil A."/>
            <person name="Alvarado L."/>
            <person name="Arachchi H.M."/>
            <person name="Berlin A.M."/>
            <person name="Chapman S.B."/>
            <person name="Dewar J."/>
            <person name="Goldberg J."/>
            <person name="Griggs A."/>
            <person name="Gujja S."/>
            <person name="Hansen M."/>
            <person name="Howarth C."/>
            <person name="Imamovic A."/>
            <person name="Larimer J."/>
            <person name="McCowan C."/>
            <person name="Murphy C."/>
            <person name="Neiman D."/>
            <person name="Pearson M."/>
            <person name="Priest M."/>
            <person name="Roberts A."/>
            <person name="Saif S."/>
            <person name="Shea T."/>
            <person name="Sisk P."/>
            <person name="Sykes S."/>
            <person name="Wortman J."/>
            <person name="Nusbaum C."/>
            <person name="Birren B."/>
        </authorList>
    </citation>
    <scope>NUCLEOTIDE SEQUENCE [LARGE SCALE GENOMIC DNA]</scope>
    <source>
        <strain evidence="1 2">ANC 3862</strain>
    </source>
</reference>
<gene>
    <name evidence="1" type="ORF">F900_01070</name>
</gene>
<dbReference type="PATRIC" id="fig|1217705.3.peg.1026"/>
<dbReference type="SUPFAM" id="SSF48452">
    <property type="entry name" value="TPR-like"/>
    <property type="match status" value="1"/>
</dbReference>
<dbReference type="HOGENOM" id="CLU_1127170_0_0_6"/>
<comment type="caution">
    <text evidence="1">The sequence shown here is derived from an EMBL/GenBank/DDBJ whole genome shotgun (WGS) entry which is preliminary data.</text>
</comment>
<dbReference type="RefSeq" id="WP_005215659.1">
    <property type="nucleotide sequence ID" value="NZ_KB850089.1"/>
</dbReference>
<evidence type="ECO:0000313" key="2">
    <source>
        <dbReference type="Proteomes" id="UP000013248"/>
    </source>
</evidence>
<dbReference type="STRING" id="1217705.F900_01070"/>
<dbReference type="InterPro" id="IPR011990">
    <property type="entry name" value="TPR-like_helical_dom_sf"/>
</dbReference>
<dbReference type="Proteomes" id="UP000013248">
    <property type="component" value="Unassembled WGS sequence"/>
</dbReference>